<feature type="region of interest" description="Disordered" evidence="1">
    <location>
        <begin position="29"/>
        <end position="50"/>
    </location>
</feature>
<feature type="compositionally biased region" description="Low complexity" evidence="1">
    <location>
        <begin position="29"/>
        <end position="49"/>
    </location>
</feature>
<reference evidence="2 3" key="1">
    <citation type="submission" date="2020-07" db="EMBL/GenBank/DDBJ databases">
        <title>Sequencing the genomes of 1000 actinobacteria strains.</title>
        <authorList>
            <person name="Klenk H.-P."/>
        </authorList>
    </citation>
    <scope>NUCLEOTIDE SEQUENCE [LARGE SCALE GENOMIC DNA]</scope>
    <source>
        <strain evidence="2 3">DSM 22185</strain>
    </source>
</reference>
<protein>
    <submittedName>
        <fullName evidence="2">Uncharacterized protein</fullName>
    </submittedName>
</protein>
<evidence type="ECO:0000256" key="1">
    <source>
        <dbReference type="SAM" id="MobiDB-lite"/>
    </source>
</evidence>
<evidence type="ECO:0000313" key="2">
    <source>
        <dbReference type="EMBL" id="NYD55158.1"/>
    </source>
</evidence>
<evidence type="ECO:0000313" key="3">
    <source>
        <dbReference type="Proteomes" id="UP000552045"/>
    </source>
</evidence>
<sequence>MGLAIACGVLLVTTIGLGVTAVSLAVGNPASTGGTATPTPTASDGSSGTNGRAGIVHDIPISVHSDLEFGPFAMTEPDEDAYTLLYAVITNPDSTRAAEIYFDITAYDAEGRIIDRTPTSAYLLPDQQSVFEGILPPDLSDVVEFRVEQTIGEFEPPIMTGEITLDALKGSKEGLVEGTFTSSLDAVPEYPSLYIVGHIDGEIFAVCDAMPDIPAGGSFTSRCGLVPAANGEQLVAPDDMLPDDAEFAAFLALDIPY</sequence>
<proteinExistence type="predicted"/>
<gene>
    <name evidence="2" type="ORF">BKA02_002213</name>
</gene>
<organism evidence="2 3">
    <name type="scientific">Microbacterium pseudoresistens</name>
    <dbReference type="NCBI Taxonomy" id="640634"/>
    <lineage>
        <taxon>Bacteria</taxon>
        <taxon>Bacillati</taxon>
        <taxon>Actinomycetota</taxon>
        <taxon>Actinomycetes</taxon>
        <taxon>Micrococcales</taxon>
        <taxon>Microbacteriaceae</taxon>
        <taxon>Microbacterium</taxon>
    </lineage>
</organism>
<dbReference type="EMBL" id="JACCBH010000001">
    <property type="protein sequence ID" value="NYD55158.1"/>
    <property type="molecule type" value="Genomic_DNA"/>
</dbReference>
<dbReference type="RefSeq" id="WP_179434040.1">
    <property type="nucleotide sequence ID" value="NZ_BAABLC010000002.1"/>
</dbReference>
<name>A0A7Y9EWE7_9MICO</name>
<dbReference type="AlphaFoldDB" id="A0A7Y9EWE7"/>
<keyword evidence="3" id="KW-1185">Reference proteome</keyword>
<accession>A0A7Y9EWE7</accession>
<dbReference type="Proteomes" id="UP000552045">
    <property type="component" value="Unassembled WGS sequence"/>
</dbReference>
<comment type="caution">
    <text evidence="2">The sequence shown here is derived from an EMBL/GenBank/DDBJ whole genome shotgun (WGS) entry which is preliminary data.</text>
</comment>